<dbReference type="InterPro" id="IPR011042">
    <property type="entry name" value="6-blade_b-propeller_TolB-like"/>
</dbReference>
<dbReference type="SUPFAM" id="SSF69304">
    <property type="entry name" value="Tricorn protease N-terminal domain"/>
    <property type="match status" value="1"/>
</dbReference>
<dbReference type="Gene3D" id="2.120.10.30">
    <property type="entry name" value="TolB, C-terminal domain"/>
    <property type="match status" value="3"/>
</dbReference>
<dbReference type="SUPFAM" id="SSF51735">
    <property type="entry name" value="NAD(P)-binding Rossmann-fold domains"/>
    <property type="match status" value="1"/>
</dbReference>
<dbReference type="PRINTS" id="PR00081">
    <property type="entry name" value="GDHRDH"/>
</dbReference>
<dbReference type="AlphaFoldDB" id="A0A8J2I4S5"/>
<dbReference type="OrthoDB" id="43744at2759"/>
<gene>
    <name evidence="1" type="ORF">ALTATR162_LOCUS5411</name>
</gene>
<dbReference type="Gene3D" id="3.40.50.720">
    <property type="entry name" value="NAD(P)-binding Rossmann-like Domain"/>
    <property type="match status" value="1"/>
</dbReference>
<comment type="caution">
    <text evidence="1">The sequence shown here is derived from an EMBL/GenBank/DDBJ whole genome shotgun (WGS) entry which is preliminary data.</text>
</comment>
<name>A0A8J2I4S5_9PLEO</name>
<protein>
    <submittedName>
        <fullName evidence="1">Uncharacterized protein</fullName>
    </submittedName>
</protein>
<evidence type="ECO:0000313" key="1">
    <source>
        <dbReference type="EMBL" id="CAG5159097.1"/>
    </source>
</evidence>
<dbReference type="InterPro" id="IPR002347">
    <property type="entry name" value="SDR_fam"/>
</dbReference>
<evidence type="ECO:0000313" key="2">
    <source>
        <dbReference type="Proteomes" id="UP000676310"/>
    </source>
</evidence>
<dbReference type="PANTHER" id="PTHR32161:SF8">
    <property type="entry name" value="DPP6 N-TERMINAL DOMAIN-LIKE PROTEIN"/>
    <property type="match status" value="1"/>
</dbReference>
<dbReference type="SUPFAM" id="SSF82171">
    <property type="entry name" value="DPP6 N-terminal domain-like"/>
    <property type="match status" value="1"/>
</dbReference>
<dbReference type="Pfam" id="PF00106">
    <property type="entry name" value="adh_short"/>
    <property type="match status" value="1"/>
</dbReference>
<proteinExistence type="predicted"/>
<dbReference type="RefSeq" id="XP_043168965.1">
    <property type="nucleotide sequence ID" value="XM_043313030.1"/>
</dbReference>
<accession>A0A8J2I4S5</accession>
<keyword evidence="2" id="KW-1185">Reference proteome</keyword>
<dbReference type="Proteomes" id="UP000676310">
    <property type="component" value="Unassembled WGS sequence"/>
</dbReference>
<dbReference type="EMBL" id="CAJRGZ010000019">
    <property type="protein sequence ID" value="CAG5159097.1"/>
    <property type="molecule type" value="Genomic_DNA"/>
</dbReference>
<dbReference type="GeneID" id="67017187"/>
<reference evidence="1" key="1">
    <citation type="submission" date="2021-05" db="EMBL/GenBank/DDBJ databases">
        <authorList>
            <person name="Stam R."/>
        </authorList>
    </citation>
    <scope>NUCLEOTIDE SEQUENCE</scope>
    <source>
        <strain evidence="1">CS162</strain>
    </source>
</reference>
<dbReference type="Pfam" id="PF07676">
    <property type="entry name" value="PD40"/>
    <property type="match status" value="5"/>
</dbReference>
<sequence length="886" mass="98187">MSSLVKDIALVSGANSGIGFEIAHQLLQRGNYHVLLGSRSTAKGSAALQDLQARKLPCSIELVHLDMQNDDHITQIATLIEEKHGKLDILFNNAAVALPEGLTERERLTTAFDVNATGPWLLTKALISLLRKSENPRIVNISSGAGSIGRRLYPDSPMYKFQAVPYRASKVAFNMISACLYVEYGQGIEQVDFPGTKKSDIEVESEEKTVGMKVFCYDPGFTASNLGPYNKEEFGARSAQETVKSIMVLVDGERDGECGKFIHNTGEYPCTVSFEAQGKQGVFFMNRIAPGTSELYIANADGSDERKLLSNSSNFDYHATFSPDGQWITFTTERNGDGNSDIYRVRPDGSDLEMITATPSMEDAATLSPDGSKIAYVSTADGYKANIWVMDLATRQTTKLTNTDLVKGNESLPESYLRPAWSPDGKWIAFSSDRDTQWRGHGNGTGWEHTQELSIYAIRPNGTGFKQLAKKEGYCLGSPKWSLDGRRIIYYEMSTEDTWNAHRPESLQAVTGQLVSIDFDTGLDRIEHTEGPGLKMFPQWIGNNTIAYLLKNTDDEGLNYVTDVSNGNSTLRAYRSSIRSPSWSPNGSQVVYERIDFDIVRPMGKKLYSWDDEWEYRFTDIFPQLSLQGRLAITQKQLGNSSIIAMSPDGSDVMEVFDVFSANQSEAAIAKGLSGAFQPSWTSNGDWLVFGVGSWFQSRSTGSGALYRATANGSFFEQLTDGSVNTGFPSYSPDGRYIVYRVFGGEYGLRIMDLEDQSVRVLTNATSDNYDNLPFWSPDGSRIVFSRRVTYTNFDVCTIKPDGTGLQVLTSSLGNDAHAVWTHDGRIMYSTAQYGFRDEAAIYDNTFQPYGQIMIMNADGSNKTLLVDSMWEDSMPLYVPNGFFGL</sequence>
<dbReference type="InterPro" id="IPR036291">
    <property type="entry name" value="NAD(P)-bd_dom_sf"/>
</dbReference>
<dbReference type="InterPro" id="IPR011659">
    <property type="entry name" value="WD40"/>
</dbReference>
<dbReference type="PANTHER" id="PTHR32161">
    <property type="entry name" value="DPP6 N-TERMINAL DOMAIN-LIKE PROTEIN"/>
    <property type="match status" value="1"/>
</dbReference>
<organism evidence="1 2">
    <name type="scientific">Alternaria atra</name>
    <dbReference type="NCBI Taxonomy" id="119953"/>
    <lineage>
        <taxon>Eukaryota</taxon>
        <taxon>Fungi</taxon>
        <taxon>Dikarya</taxon>
        <taxon>Ascomycota</taxon>
        <taxon>Pezizomycotina</taxon>
        <taxon>Dothideomycetes</taxon>
        <taxon>Pleosporomycetidae</taxon>
        <taxon>Pleosporales</taxon>
        <taxon>Pleosporineae</taxon>
        <taxon>Pleosporaceae</taxon>
        <taxon>Alternaria</taxon>
        <taxon>Alternaria sect. Ulocladioides</taxon>
    </lineage>
</organism>